<dbReference type="GO" id="GO:0016491">
    <property type="term" value="F:oxidoreductase activity"/>
    <property type="evidence" value="ECO:0007669"/>
    <property type="project" value="InterPro"/>
</dbReference>
<protein>
    <submittedName>
        <fullName evidence="2">Dihydropyrimidine dehydrogenase subunit A</fullName>
    </submittedName>
</protein>
<dbReference type="KEGG" id="uam:UABAM_05203"/>
<dbReference type="Proteomes" id="UP000326354">
    <property type="component" value="Chromosome"/>
</dbReference>
<dbReference type="Pfam" id="PF07992">
    <property type="entry name" value="Pyr_redox_2"/>
    <property type="match status" value="1"/>
</dbReference>
<dbReference type="AlphaFoldDB" id="A0A5S9IUE9"/>
<sequence>MKRGYLYILLTNKKIIQKPKIIEERQMQKKQIVAVIGGACAGSEVAHQLTQKGIDVVVFEQNSLPYGKIEDGLPRWHGKLQDREIKKIDEKLSHSNVRFVPHCKLGEDVSVQQLLDLKFSAIILANGAWKDRPLRAEGLDKVTDLTFCYQNPFIYWFNHYHEKNYQGETYPVSEGAIVVGGGLASIDVAKVCQLESVKKKLEERGIEVDVIAMEHKGIPKYLANFDIKYEDLNIKPACIYYRRRDIDMPLAEMPKGCTPEKKEKVQNVRVKILANANKKYFFEVRPLHLPKEIHSTDGSVSGITFHKMNYDGEKLEKSGEEVHVETNLVISSIGSIPEPLSEIPMEWETYDISDTVTGAINKYEGVYGVGNAVTGKGNIMVSNRHAKNMGAFVASSLKSEEKENVAKSWEKETQEIADKMQEIYAYLSEKPGLDDEDCTKIADFVGDLNKKVDYDNYNSWKESILSQRN</sequence>
<accession>A0A5S9IUE9</accession>
<dbReference type="EMBL" id="AP019860">
    <property type="protein sequence ID" value="BBM86815.1"/>
    <property type="molecule type" value="Genomic_DNA"/>
</dbReference>
<dbReference type="PRINTS" id="PR00419">
    <property type="entry name" value="ADXRDTASE"/>
</dbReference>
<evidence type="ECO:0000313" key="3">
    <source>
        <dbReference type="Proteomes" id="UP000326354"/>
    </source>
</evidence>
<gene>
    <name evidence="2" type="ORF">UABAM_05203</name>
</gene>
<keyword evidence="3" id="KW-1185">Reference proteome</keyword>
<dbReference type="InterPro" id="IPR036188">
    <property type="entry name" value="FAD/NAD-bd_sf"/>
</dbReference>
<dbReference type="OrthoDB" id="1404021at2"/>
<feature type="domain" description="FAD/NAD(P)-binding" evidence="1">
    <location>
        <begin position="33"/>
        <end position="192"/>
    </location>
</feature>
<name>A0A5S9IUE9_UABAM</name>
<reference evidence="2 3" key="1">
    <citation type="submission" date="2019-08" db="EMBL/GenBank/DDBJ databases">
        <title>Complete genome sequence of Candidatus Uab amorphum.</title>
        <authorList>
            <person name="Shiratori T."/>
            <person name="Suzuki S."/>
            <person name="Kakizawa Y."/>
            <person name="Ishida K."/>
        </authorList>
    </citation>
    <scope>NUCLEOTIDE SEQUENCE [LARGE SCALE GENOMIC DNA]</scope>
    <source>
        <strain evidence="2 3">SRT547</strain>
    </source>
</reference>
<evidence type="ECO:0000259" key="1">
    <source>
        <dbReference type="Pfam" id="PF07992"/>
    </source>
</evidence>
<evidence type="ECO:0000313" key="2">
    <source>
        <dbReference type="EMBL" id="BBM86815.1"/>
    </source>
</evidence>
<proteinExistence type="predicted"/>
<dbReference type="Gene3D" id="3.50.50.60">
    <property type="entry name" value="FAD/NAD(P)-binding domain"/>
    <property type="match status" value="2"/>
</dbReference>
<dbReference type="InterPro" id="IPR023753">
    <property type="entry name" value="FAD/NAD-binding_dom"/>
</dbReference>
<dbReference type="SUPFAM" id="SSF51971">
    <property type="entry name" value="Nucleotide-binding domain"/>
    <property type="match status" value="1"/>
</dbReference>
<organism evidence="2 3">
    <name type="scientific">Uabimicrobium amorphum</name>
    <dbReference type="NCBI Taxonomy" id="2596890"/>
    <lineage>
        <taxon>Bacteria</taxon>
        <taxon>Pseudomonadati</taxon>
        <taxon>Planctomycetota</taxon>
        <taxon>Candidatus Uabimicrobiia</taxon>
        <taxon>Candidatus Uabimicrobiales</taxon>
        <taxon>Candidatus Uabimicrobiaceae</taxon>
        <taxon>Candidatus Uabimicrobium</taxon>
    </lineage>
</organism>